<gene>
    <name evidence="2" type="ORF">ABUH87_02525</name>
</gene>
<dbReference type="Pfam" id="PF13456">
    <property type="entry name" value="RVT_3"/>
    <property type="match status" value="1"/>
</dbReference>
<dbReference type="Proteomes" id="UP001556118">
    <property type="component" value="Unassembled WGS sequence"/>
</dbReference>
<dbReference type="EC" id="3.1.26.4" evidence="2"/>
<accession>A0ABV3R7I8</accession>
<comment type="caution">
    <text evidence="2">The sequence shown here is derived from an EMBL/GenBank/DDBJ whole genome shotgun (WGS) entry which is preliminary data.</text>
</comment>
<dbReference type="CDD" id="cd09279">
    <property type="entry name" value="RNase_HI_like"/>
    <property type="match status" value="1"/>
</dbReference>
<reference evidence="2 3" key="1">
    <citation type="submission" date="2024-06" db="EMBL/GenBank/DDBJ databases">
        <title>Novosphingobium rhizovicinus M1R2S20.</title>
        <authorList>
            <person name="Sun J.-Q."/>
        </authorList>
    </citation>
    <scope>NUCLEOTIDE SEQUENCE [LARGE SCALE GENOMIC DNA]</scope>
    <source>
        <strain evidence="2 3">M1R2S20</strain>
    </source>
</reference>
<dbReference type="RefSeq" id="WP_367768962.1">
    <property type="nucleotide sequence ID" value="NZ_JBFNXR010000017.1"/>
</dbReference>
<dbReference type="Gene3D" id="3.30.420.10">
    <property type="entry name" value="Ribonuclease H-like superfamily/Ribonuclease H"/>
    <property type="match status" value="1"/>
</dbReference>
<evidence type="ECO:0000259" key="1">
    <source>
        <dbReference type="PROSITE" id="PS50879"/>
    </source>
</evidence>
<dbReference type="InterPro" id="IPR012337">
    <property type="entry name" value="RNaseH-like_sf"/>
</dbReference>
<organism evidence="2 3">
    <name type="scientific">Novosphingobium rhizovicinum</name>
    <dbReference type="NCBI Taxonomy" id="3228928"/>
    <lineage>
        <taxon>Bacteria</taxon>
        <taxon>Pseudomonadati</taxon>
        <taxon>Pseudomonadota</taxon>
        <taxon>Alphaproteobacteria</taxon>
        <taxon>Sphingomonadales</taxon>
        <taxon>Sphingomonadaceae</taxon>
        <taxon>Novosphingobium</taxon>
    </lineage>
</organism>
<feature type="domain" description="RNase H type-1" evidence="1">
    <location>
        <begin position="1"/>
        <end position="127"/>
    </location>
</feature>
<proteinExistence type="predicted"/>
<dbReference type="SUPFAM" id="SSF53098">
    <property type="entry name" value="Ribonuclease H-like"/>
    <property type="match status" value="1"/>
</dbReference>
<dbReference type="InterPro" id="IPR036397">
    <property type="entry name" value="RNaseH_sf"/>
</dbReference>
<dbReference type="PROSITE" id="PS50879">
    <property type="entry name" value="RNASE_H_1"/>
    <property type="match status" value="1"/>
</dbReference>
<sequence length="127" mass="14023">MRRRAVYFFDGGSRPNPGPMEAAVVNRGVAHFRDSPRTGDNNEAEWGGLIFAVELAIAQGDTDVLFVGDSLLVIQQARGLWTCRSTHLRPWLAAFQHASAPLARIGFRHVPRSKNLAGIALARRYDP</sequence>
<evidence type="ECO:0000313" key="3">
    <source>
        <dbReference type="Proteomes" id="UP001556118"/>
    </source>
</evidence>
<evidence type="ECO:0000313" key="2">
    <source>
        <dbReference type="EMBL" id="MEW9854057.1"/>
    </source>
</evidence>
<dbReference type="GO" id="GO:0004523">
    <property type="term" value="F:RNA-DNA hybrid ribonuclease activity"/>
    <property type="evidence" value="ECO:0007669"/>
    <property type="project" value="UniProtKB-EC"/>
</dbReference>
<protein>
    <submittedName>
        <fullName evidence="2">Ribonuclease HI family protein</fullName>
        <ecNumber evidence="2">3.1.26.4</ecNumber>
    </submittedName>
</protein>
<dbReference type="PANTHER" id="PTHR46387">
    <property type="entry name" value="POLYNUCLEOTIDYL TRANSFERASE, RIBONUCLEASE H-LIKE SUPERFAMILY PROTEIN"/>
    <property type="match status" value="1"/>
</dbReference>
<dbReference type="EMBL" id="JBFNXR010000017">
    <property type="protein sequence ID" value="MEW9854057.1"/>
    <property type="molecule type" value="Genomic_DNA"/>
</dbReference>
<keyword evidence="3" id="KW-1185">Reference proteome</keyword>
<keyword evidence="2" id="KW-0378">Hydrolase</keyword>
<dbReference type="InterPro" id="IPR002156">
    <property type="entry name" value="RNaseH_domain"/>
</dbReference>
<name>A0ABV3R7I8_9SPHN</name>